<sequence length="57" mass="6026">MNTVFKTSALLLGLVAALAPLTACHTVKGAGKDIERAGEEIQEASDDVRKGKDRSQN</sequence>
<keyword evidence="3 8" id="KW-0732">Signal</keyword>
<keyword evidence="6 9" id="KW-0449">Lipoprotein</keyword>
<reference evidence="9" key="1">
    <citation type="submission" date="2022-09" db="EMBL/GenBank/DDBJ databases">
        <title>Tahibacter sp. nov., isolated from a fresh water.</title>
        <authorList>
            <person name="Baek J.H."/>
            <person name="Lee J.K."/>
            <person name="Kim J.M."/>
            <person name="Jeon C.O."/>
        </authorList>
    </citation>
    <scope>NUCLEOTIDE SEQUENCE</scope>
    <source>
        <strain evidence="9">W38</strain>
    </source>
</reference>
<evidence type="ECO:0000313" key="10">
    <source>
        <dbReference type="Proteomes" id="UP001064632"/>
    </source>
</evidence>
<feature type="chain" id="PRO_5046368675" evidence="8">
    <location>
        <begin position="26"/>
        <end position="57"/>
    </location>
</feature>
<feature type="signal peptide" evidence="8">
    <location>
        <begin position="1"/>
        <end position="25"/>
    </location>
</feature>
<dbReference type="Proteomes" id="UP001064632">
    <property type="component" value="Chromosome"/>
</dbReference>
<evidence type="ECO:0000256" key="7">
    <source>
        <dbReference type="SAM" id="MobiDB-lite"/>
    </source>
</evidence>
<organism evidence="9 10">
    <name type="scientific">Tahibacter amnicola</name>
    <dbReference type="NCBI Taxonomy" id="2976241"/>
    <lineage>
        <taxon>Bacteria</taxon>
        <taxon>Pseudomonadati</taxon>
        <taxon>Pseudomonadota</taxon>
        <taxon>Gammaproteobacteria</taxon>
        <taxon>Lysobacterales</taxon>
        <taxon>Rhodanobacteraceae</taxon>
        <taxon>Tahibacter</taxon>
    </lineage>
</organism>
<evidence type="ECO:0000256" key="8">
    <source>
        <dbReference type="SAM" id="SignalP"/>
    </source>
</evidence>
<evidence type="ECO:0000256" key="6">
    <source>
        <dbReference type="ARBA" id="ARBA00023288"/>
    </source>
</evidence>
<evidence type="ECO:0000256" key="1">
    <source>
        <dbReference type="ARBA" id="ARBA00010296"/>
    </source>
</evidence>
<evidence type="ECO:0000256" key="4">
    <source>
        <dbReference type="ARBA" id="ARBA00023136"/>
    </source>
</evidence>
<feature type="compositionally biased region" description="Basic and acidic residues" evidence="7">
    <location>
        <begin position="46"/>
        <end position="57"/>
    </location>
</feature>
<evidence type="ECO:0000256" key="5">
    <source>
        <dbReference type="ARBA" id="ARBA00023139"/>
    </source>
</evidence>
<dbReference type="InterPro" id="IPR012556">
    <property type="entry name" value="Entericidin"/>
</dbReference>
<evidence type="ECO:0000313" key="9">
    <source>
        <dbReference type="EMBL" id="UXI68298.1"/>
    </source>
</evidence>
<gene>
    <name evidence="9" type="ORF">N4264_01220</name>
</gene>
<comment type="similarity">
    <text evidence="1">Belongs to the EcnA/EcnB lipoprotein family.</text>
</comment>
<name>A0ABY6BE45_9GAMM</name>
<dbReference type="Pfam" id="PF08085">
    <property type="entry name" value="Entericidin"/>
    <property type="match status" value="1"/>
</dbReference>
<proteinExistence type="inferred from homology"/>
<keyword evidence="4" id="KW-0472">Membrane</keyword>
<accession>A0ABY6BE45</accession>
<keyword evidence="10" id="KW-1185">Reference proteome</keyword>
<feature type="region of interest" description="Disordered" evidence="7">
    <location>
        <begin position="38"/>
        <end position="57"/>
    </location>
</feature>
<keyword evidence="2" id="KW-1003">Cell membrane</keyword>
<protein>
    <submittedName>
        <fullName evidence="9">Entericidin A/B family lipoprotein</fullName>
    </submittedName>
</protein>
<evidence type="ECO:0000256" key="2">
    <source>
        <dbReference type="ARBA" id="ARBA00022475"/>
    </source>
</evidence>
<dbReference type="EMBL" id="CP104694">
    <property type="protein sequence ID" value="UXI68298.1"/>
    <property type="molecule type" value="Genomic_DNA"/>
</dbReference>
<keyword evidence="5" id="KW-0564">Palmitate</keyword>
<dbReference type="RefSeq" id="WP_261695258.1">
    <property type="nucleotide sequence ID" value="NZ_CP104694.1"/>
</dbReference>
<evidence type="ECO:0000256" key="3">
    <source>
        <dbReference type="ARBA" id="ARBA00022729"/>
    </source>
</evidence>